<accession>K6XJ60</accession>
<evidence type="ECO:0000313" key="2">
    <source>
        <dbReference type="Proteomes" id="UP000006327"/>
    </source>
</evidence>
<organism evidence="1 2">
    <name type="scientific">Paraglaciecola arctica BSs20135</name>
    <dbReference type="NCBI Taxonomy" id="493475"/>
    <lineage>
        <taxon>Bacteria</taxon>
        <taxon>Pseudomonadati</taxon>
        <taxon>Pseudomonadota</taxon>
        <taxon>Gammaproteobacteria</taxon>
        <taxon>Alteromonadales</taxon>
        <taxon>Alteromonadaceae</taxon>
        <taxon>Paraglaciecola</taxon>
    </lineage>
</organism>
<protein>
    <submittedName>
        <fullName evidence="1">Uncharacterized protein</fullName>
    </submittedName>
</protein>
<dbReference type="EMBL" id="BAEO01000055">
    <property type="protein sequence ID" value="GAC20704.1"/>
    <property type="molecule type" value="Genomic_DNA"/>
</dbReference>
<evidence type="ECO:0000313" key="1">
    <source>
        <dbReference type="EMBL" id="GAC20704.1"/>
    </source>
</evidence>
<dbReference type="STRING" id="493475.GARC_3750"/>
<gene>
    <name evidence="1" type="ORF">GARC_3750</name>
</gene>
<keyword evidence="2" id="KW-1185">Reference proteome</keyword>
<proteinExistence type="predicted"/>
<reference evidence="1 2" key="1">
    <citation type="journal article" date="2017" name="Antonie Van Leeuwenhoek">
        <title>Rhizobium rhizosphaerae sp. nov., a novel species isolated from rice rhizosphere.</title>
        <authorList>
            <person name="Zhao J.J."/>
            <person name="Zhang J."/>
            <person name="Zhang R.J."/>
            <person name="Zhang C.W."/>
            <person name="Yin H.Q."/>
            <person name="Zhang X.X."/>
        </authorList>
    </citation>
    <scope>NUCLEOTIDE SEQUENCE [LARGE SCALE GENOMIC DNA]</scope>
    <source>
        <strain evidence="1 2">BSs20135</strain>
    </source>
</reference>
<dbReference type="AlphaFoldDB" id="K6XJ60"/>
<name>K6XJ60_9ALTE</name>
<sequence>MDEEHIWRAASFWLLFLSCRRKSNWLEGIRVKNRMEAGKRSA</sequence>
<comment type="caution">
    <text evidence="1">The sequence shown here is derived from an EMBL/GenBank/DDBJ whole genome shotgun (WGS) entry which is preliminary data.</text>
</comment>
<dbReference type="Proteomes" id="UP000006327">
    <property type="component" value="Unassembled WGS sequence"/>
</dbReference>